<keyword evidence="2" id="KW-1185">Reference proteome</keyword>
<reference evidence="1" key="1">
    <citation type="submission" date="2021-06" db="EMBL/GenBank/DDBJ databases">
        <title>Parelaphostrongylus tenuis whole genome reference sequence.</title>
        <authorList>
            <person name="Garwood T.J."/>
            <person name="Larsen P.A."/>
            <person name="Fountain-Jones N.M."/>
            <person name="Garbe J.R."/>
            <person name="Macchietto M.G."/>
            <person name="Kania S.A."/>
            <person name="Gerhold R.W."/>
            <person name="Richards J.E."/>
            <person name="Wolf T.M."/>
        </authorList>
    </citation>
    <scope>NUCLEOTIDE SEQUENCE</scope>
    <source>
        <strain evidence="1">MNPRO001-30</strain>
        <tissue evidence="1">Meninges</tissue>
    </source>
</reference>
<evidence type="ECO:0000313" key="2">
    <source>
        <dbReference type="Proteomes" id="UP001196413"/>
    </source>
</evidence>
<gene>
    <name evidence="1" type="ORF">KIN20_026233</name>
</gene>
<dbReference type="EMBL" id="JAHQIW010005360">
    <property type="protein sequence ID" value="KAJ1365797.1"/>
    <property type="molecule type" value="Genomic_DNA"/>
</dbReference>
<comment type="caution">
    <text evidence="1">The sequence shown here is derived from an EMBL/GenBank/DDBJ whole genome shotgun (WGS) entry which is preliminary data.</text>
</comment>
<sequence length="166" mass="18147">MDLIVKFGTHFHPLVVKLEVVDQDELGDVHCVQVVSEDSARAQVFSSSSGSDVVLNVNQSTSEQTTYPIVGAFLLSSRRITRHVKLAIIYDSIHILNGQHSLSVAPPSDLRSLTAPAPGSPAPLARTVPLAVSFEGRRLAKPQLSCFRRLCGLLDQLQTRHSRRKA</sequence>
<organism evidence="1 2">
    <name type="scientific">Parelaphostrongylus tenuis</name>
    <name type="common">Meningeal worm</name>
    <dbReference type="NCBI Taxonomy" id="148309"/>
    <lineage>
        <taxon>Eukaryota</taxon>
        <taxon>Metazoa</taxon>
        <taxon>Ecdysozoa</taxon>
        <taxon>Nematoda</taxon>
        <taxon>Chromadorea</taxon>
        <taxon>Rhabditida</taxon>
        <taxon>Rhabditina</taxon>
        <taxon>Rhabditomorpha</taxon>
        <taxon>Strongyloidea</taxon>
        <taxon>Metastrongylidae</taxon>
        <taxon>Parelaphostrongylus</taxon>
    </lineage>
</organism>
<dbReference type="Proteomes" id="UP001196413">
    <property type="component" value="Unassembled WGS sequence"/>
</dbReference>
<evidence type="ECO:0000313" key="1">
    <source>
        <dbReference type="EMBL" id="KAJ1365797.1"/>
    </source>
</evidence>
<proteinExistence type="predicted"/>
<protein>
    <submittedName>
        <fullName evidence="1">Uncharacterized protein</fullName>
    </submittedName>
</protein>
<dbReference type="AlphaFoldDB" id="A0AAD5NA35"/>
<accession>A0AAD5NA35</accession>
<name>A0AAD5NA35_PARTN</name>